<comment type="caution">
    <text evidence="1">The sequence shown here is derived from an EMBL/GenBank/DDBJ whole genome shotgun (WGS) entry which is preliminary data.</text>
</comment>
<protein>
    <recommendedName>
        <fullName evidence="3">Integrase SAM-like N-terminal domain-containing protein</fullName>
    </recommendedName>
</protein>
<dbReference type="Proteomes" id="UP001353858">
    <property type="component" value="Unassembled WGS sequence"/>
</dbReference>
<accession>A0AAN7QMY3</accession>
<gene>
    <name evidence="1" type="ORF">RN001_001559</name>
</gene>
<dbReference type="AlphaFoldDB" id="A0AAN7QMY3"/>
<evidence type="ECO:0008006" key="3">
    <source>
        <dbReference type="Google" id="ProtNLM"/>
    </source>
</evidence>
<keyword evidence="2" id="KW-1185">Reference proteome</keyword>
<dbReference type="EMBL" id="JARPUR010000001">
    <property type="protein sequence ID" value="KAK4885288.1"/>
    <property type="molecule type" value="Genomic_DNA"/>
</dbReference>
<organism evidence="1 2">
    <name type="scientific">Aquatica leii</name>
    <dbReference type="NCBI Taxonomy" id="1421715"/>
    <lineage>
        <taxon>Eukaryota</taxon>
        <taxon>Metazoa</taxon>
        <taxon>Ecdysozoa</taxon>
        <taxon>Arthropoda</taxon>
        <taxon>Hexapoda</taxon>
        <taxon>Insecta</taxon>
        <taxon>Pterygota</taxon>
        <taxon>Neoptera</taxon>
        <taxon>Endopterygota</taxon>
        <taxon>Coleoptera</taxon>
        <taxon>Polyphaga</taxon>
        <taxon>Elateriformia</taxon>
        <taxon>Elateroidea</taxon>
        <taxon>Lampyridae</taxon>
        <taxon>Luciolinae</taxon>
        <taxon>Aquatica</taxon>
    </lineage>
</organism>
<evidence type="ECO:0000313" key="2">
    <source>
        <dbReference type="Proteomes" id="UP001353858"/>
    </source>
</evidence>
<evidence type="ECO:0000313" key="1">
    <source>
        <dbReference type="EMBL" id="KAK4885288.1"/>
    </source>
</evidence>
<name>A0AAN7QMY3_9COLE</name>
<proteinExistence type="predicted"/>
<reference evidence="2" key="1">
    <citation type="submission" date="2023-01" db="EMBL/GenBank/DDBJ databases">
        <title>Key to firefly adult light organ development and bioluminescence: homeobox transcription factors regulate luciferase expression and transportation to peroxisome.</title>
        <authorList>
            <person name="Fu X."/>
        </authorList>
    </citation>
    <scope>NUCLEOTIDE SEQUENCE [LARGE SCALE GENOMIC DNA]</scope>
</reference>
<sequence>MNDFLCTPPEIRKIAENAVSNLLPNKSRAQYKKEFNKFQEWCNGNKIKVVSENVMLSYFDIQRKKNTNHRLCGASIQC</sequence>